<name>A0ABD1UPK0_9LAMI</name>
<dbReference type="Proteomes" id="UP001604336">
    <property type="component" value="Unassembled WGS sequence"/>
</dbReference>
<organism evidence="1 2">
    <name type="scientific">Abeliophyllum distichum</name>
    <dbReference type="NCBI Taxonomy" id="126358"/>
    <lineage>
        <taxon>Eukaryota</taxon>
        <taxon>Viridiplantae</taxon>
        <taxon>Streptophyta</taxon>
        <taxon>Embryophyta</taxon>
        <taxon>Tracheophyta</taxon>
        <taxon>Spermatophyta</taxon>
        <taxon>Magnoliopsida</taxon>
        <taxon>eudicotyledons</taxon>
        <taxon>Gunneridae</taxon>
        <taxon>Pentapetalae</taxon>
        <taxon>asterids</taxon>
        <taxon>lamiids</taxon>
        <taxon>Lamiales</taxon>
        <taxon>Oleaceae</taxon>
        <taxon>Forsythieae</taxon>
        <taxon>Abeliophyllum</taxon>
    </lineage>
</organism>
<dbReference type="AlphaFoldDB" id="A0ABD1UPK0"/>
<sequence length="307" mass="36238">MVRPKEFSTEQLAGLEWDMDKFLEQKENTIAPTEALTYKDIHGRTNLRFLNYDHIENHSEGNDEEEFVSEPFIDNVHIELIGEDLDRIIFPKELGLILDKEELLQLEEQIQEQEYLHYDLEENIRIGIIKEDQDDQSEVSYEKNFMDESYKTIDYTPFDKTIKHEPFSYGGSFPPRGAYDTYNEPPQDTKFIARGSERPLENKVEFQSASKAQILNLTAHDPQIWNNVIDVWKNTIIGHYIRNFQDMEPLDMYRYLETFLGEITKAMWEAYKREKKEEFDQLVALESKPYNFVNKIQILITGADPNS</sequence>
<protein>
    <submittedName>
        <fullName evidence="1">Uncharacterized protein</fullName>
    </submittedName>
</protein>
<reference evidence="2" key="1">
    <citation type="submission" date="2024-07" db="EMBL/GenBank/DDBJ databases">
        <title>Two chromosome-level genome assemblies of Korean endemic species Abeliophyllum distichum and Forsythia ovata (Oleaceae).</title>
        <authorList>
            <person name="Jang H."/>
        </authorList>
    </citation>
    <scope>NUCLEOTIDE SEQUENCE [LARGE SCALE GENOMIC DNA]</scope>
</reference>
<comment type="caution">
    <text evidence="1">The sequence shown here is derived from an EMBL/GenBank/DDBJ whole genome shotgun (WGS) entry which is preliminary data.</text>
</comment>
<gene>
    <name evidence="1" type="ORF">Adt_11727</name>
</gene>
<accession>A0ABD1UPK0</accession>
<evidence type="ECO:0000313" key="1">
    <source>
        <dbReference type="EMBL" id="KAL2526673.1"/>
    </source>
</evidence>
<dbReference type="EMBL" id="JBFOLK010000003">
    <property type="protein sequence ID" value="KAL2526673.1"/>
    <property type="molecule type" value="Genomic_DNA"/>
</dbReference>
<proteinExistence type="predicted"/>
<evidence type="ECO:0000313" key="2">
    <source>
        <dbReference type="Proteomes" id="UP001604336"/>
    </source>
</evidence>
<keyword evidence="2" id="KW-1185">Reference proteome</keyword>